<feature type="domain" description="SERRATE/Ars2 N-terminal" evidence="9">
    <location>
        <begin position="145"/>
        <end position="254"/>
    </location>
</feature>
<dbReference type="Pfam" id="PF04959">
    <property type="entry name" value="ARS2"/>
    <property type="match status" value="1"/>
</dbReference>
<evidence type="ECO:0000256" key="6">
    <source>
        <dbReference type="ARBA" id="ARBA00030701"/>
    </source>
</evidence>
<accession>A0A7R9IWY2</accession>
<comment type="subcellular location">
    <subcellularLocation>
        <location evidence="1">Nucleus</location>
    </subcellularLocation>
</comment>
<keyword evidence="4" id="KW-0943">RNA-mediated gene silencing</keyword>
<dbReference type="CDD" id="cd00590">
    <property type="entry name" value="RRM_SF"/>
    <property type="match status" value="1"/>
</dbReference>
<evidence type="ECO:0000256" key="2">
    <source>
        <dbReference type="ARBA" id="ARBA00005407"/>
    </source>
</evidence>
<dbReference type="PANTHER" id="PTHR13165">
    <property type="entry name" value="ARSENITE-RESISTANCE PROTEIN 2"/>
    <property type="match status" value="1"/>
</dbReference>
<dbReference type="Gene3D" id="3.30.70.330">
    <property type="match status" value="1"/>
</dbReference>
<feature type="region of interest" description="Disordered" evidence="7">
    <location>
        <begin position="258"/>
        <end position="463"/>
    </location>
</feature>
<evidence type="ECO:0000256" key="5">
    <source>
        <dbReference type="ARBA" id="ARBA00023242"/>
    </source>
</evidence>
<dbReference type="PANTHER" id="PTHR13165:SF0">
    <property type="entry name" value="SERRATE RNA EFFECTOR MOLECULE HOMOLOG"/>
    <property type="match status" value="1"/>
</dbReference>
<dbReference type="Pfam" id="PF12066">
    <property type="entry name" value="SERRATE_Ars2_N"/>
    <property type="match status" value="1"/>
</dbReference>
<name>A0A7R9IWY2_TIMCA</name>
<dbReference type="InterPro" id="IPR007042">
    <property type="entry name" value="SERRATE/Ars2_C"/>
</dbReference>
<feature type="compositionally biased region" description="Basic and acidic residues" evidence="7">
    <location>
        <begin position="8"/>
        <end position="72"/>
    </location>
</feature>
<organism evidence="10">
    <name type="scientific">Timema californicum</name>
    <name type="common">California timema</name>
    <name type="synonym">Walking stick</name>
    <dbReference type="NCBI Taxonomy" id="61474"/>
    <lineage>
        <taxon>Eukaryota</taxon>
        <taxon>Metazoa</taxon>
        <taxon>Ecdysozoa</taxon>
        <taxon>Arthropoda</taxon>
        <taxon>Hexapoda</taxon>
        <taxon>Insecta</taxon>
        <taxon>Pterygota</taxon>
        <taxon>Neoptera</taxon>
        <taxon>Polyneoptera</taxon>
        <taxon>Phasmatodea</taxon>
        <taxon>Timematodea</taxon>
        <taxon>Timematoidea</taxon>
        <taxon>Timematidae</taxon>
        <taxon>Timema</taxon>
    </lineage>
</organism>
<dbReference type="GO" id="GO:0016604">
    <property type="term" value="C:nuclear body"/>
    <property type="evidence" value="ECO:0007669"/>
    <property type="project" value="TreeGrafter"/>
</dbReference>
<dbReference type="SUPFAM" id="SSF54928">
    <property type="entry name" value="RNA-binding domain, RBD"/>
    <property type="match status" value="1"/>
</dbReference>
<gene>
    <name evidence="10" type="ORF">TCMB3V08_LOCUS1259</name>
</gene>
<feature type="compositionally biased region" description="Basic and acidic residues" evidence="7">
    <location>
        <begin position="351"/>
        <end position="360"/>
    </location>
</feature>
<evidence type="ECO:0000259" key="9">
    <source>
        <dbReference type="Pfam" id="PF12066"/>
    </source>
</evidence>
<dbReference type="InterPro" id="IPR012677">
    <property type="entry name" value="Nucleotide-bd_a/b_plait_sf"/>
</dbReference>
<evidence type="ECO:0000256" key="7">
    <source>
        <dbReference type="SAM" id="MobiDB-lite"/>
    </source>
</evidence>
<feature type="compositionally biased region" description="Basic and acidic residues" evidence="7">
    <location>
        <begin position="269"/>
        <end position="343"/>
    </location>
</feature>
<evidence type="ECO:0000259" key="8">
    <source>
        <dbReference type="Pfam" id="PF04959"/>
    </source>
</evidence>
<keyword evidence="5" id="KW-0539">Nucleus</keyword>
<evidence type="ECO:0000256" key="1">
    <source>
        <dbReference type="ARBA" id="ARBA00004123"/>
    </source>
</evidence>
<dbReference type="AlphaFoldDB" id="A0A7R9IWY2"/>
<dbReference type="InterPro" id="IPR021933">
    <property type="entry name" value="SERRATE/Ars2_N"/>
</dbReference>
<proteinExistence type="inferred from homology"/>
<evidence type="ECO:0000256" key="3">
    <source>
        <dbReference type="ARBA" id="ARBA00017364"/>
    </source>
</evidence>
<comment type="similarity">
    <text evidence="2">Belongs to the ARS2 family.</text>
</comment>
<sequence length="904" mass="104318">MADSEDEYDRKRRDKFRGERTESYQRGEGRRGGASEERRRDDWIDRESWGSRSRPRTEYREYRGGGGRERYSAAHSQDIVQPMKRMKTEWEDRRGGGYSHDNSGGYNYRNQWMQESYVPQHNYSGNFNNQKELQTDTQPPMMSFKAFLQTQDDNITDDEAIRKYNEYKLEFKRQQLNEFFMAHKDEEWFKIKYHPEDSVRRKDEQSASLKHRLEVFLEFLESDRLDAVSVDAHQQEQLITLLDAVVIRLEGGTDLDLQILEAPPPEPPAEDKVDSTTGDKPESKEGEISDDEDKKSDEGDKDSEISDKEAAEPKLDEVVPEPELKPNTEVKKTLKEEKTKNAAEVEEIAEVVEKDNKDDEPPPPGLEAPAVGSPTPASEPEEEETPHGEKRKRSLSEDMDLDTTNEMEDISDKEDSSLKLDKPEDGKVRKENAREEGEEEEVAREEGERKEEEKEPKPRPLHRTASIFLRNLAPTITKQEVEAMCKRYPGFLRVAIADPQQDRRWFRRGWVTFQRSVNIKEICWNLNNIRLRDCELGAIVNRDLSRRIRTVNGITAHRQVVRHDIKLSARIVHNLDARSGLWSESGDEKVVEQVAVKKDSGPSFGLLSKNPVMKNITDYLIEEASAEEEELLGHGGDHEDGQLADDAATFDRDEGLIKVLDKLLLYLRIVHSVDYYNHCEYPNEDEMPNRCGIMHARSIPPISKVSQQEISDYCRMFEQKVASFLQPNTIVTDEDYSKLGYKDPDIEVEKFVQANTQELAKDKWLCPLSGKKFKGPEFVRKHIFNKHAEKVEEVKKEVEYFNNYLRDPKRPQLPEHPGKRPQRGEGTPESQGFSAPAPYLPHYQYNSFARHGGYGGHPYGGYGYNQGYGRGRGYNRGRSPTYNMGRRVIAYNDLDAPEIPEVFS</sequence>
<dbReference type="InterPro" id="IPR035979">
    <property type="entry name" value="RBD_domain_sf"/>
</dbReference>
<feature type="domain" description="SERRATE/Ars2 C-terminal" evidence="8">
    <location>
        <begin position="699"/>
        <end position="873"/>
    </location>
</feature>
<feature type="compositionally biased region" description="Basic and acidic residues" evidence="7">
    <location>
        <begin position="444"/>
        <end position="458"/>
    </location>
</feature>
<dbReference type="InterPro" id="IPR039727">
    <property type="entry name" value="SE/Ars2"/>
</dbReference>
<feature type="compositionally biased region" description="Basic and acidic residues" evidence="7">
    <location>
        <begin position="806"/>
        <end position="818"/>
    </location>
</feature>
<feature type="region of interest" description="Disordered" evidence="7">
    <location>
        <begin position="805"/>
        <end position="836"/>
    </location>
</feature>
<evidence type="ECO:0000313" key="10">
    <source>
        <dbReference type="EMBL" id="CAD7568491.1"/>
    </source>
</evidence>
<dbReference type="GO" id="GO:0031053">
    <property type="term" value="P:primary miRNA processing"/>
    <property type="evidence" value="ECO:0007669"/>
    <property type="project" value="TreeGrafter"/>
</dbReference>
<evidence type="ECO:0000256" key="4">
    <source>
        <dbReference type="ARBA" id="ARBA00023158"/>
    </source>
</evidence>
<protein>
    <recommendedName>
        <fullName evidence="3">Serrate RNA effector molecule homolog</fullName>
    </recommendedName>
    <alternativeName>
        <fullName evidence="6">Arsenite-resistance protein 2 homolog</fullName>
    </alternativeName>
</protein>
<feature type="region of interest" description="Disordered" evidence="7">
    <location>
        <begin position="1"/>
        <end position="76"/>
    </location>
</feature>
<feature type="compositionally biased region" description="Basic and acidic residues" evidence="7">
    <location>
        <begin position="413"/>
        <end position="435"/>
    </location>
</feature>
<dbReference type="EMBL" id="OE179338">
    <property type="protein sequence ID" value="CAD7568491.1"/>
    <property type="molecule type" value="Genomic_DNA"/>
</dbReference>
<feature type="compositionally biased region" description="Acidic residues" evidence="7">
    <location>
        <begin position="397"/>
        <end position="412"/>
    </location>
</feature>
<reference evidence="10" key="1">
    <citation type="submission" date="2020-11" db="EMBL/GenBank/DDBJ databases">
        <authorList>
            <person name="Tran Van P."/>
        </authorList>
    </citation>
    <scope>NUCLEOTIDE SEQUENCE</scope>
</reference>
<dbReference type="GO" id="GO:0003676">
    <property type="term" value="F:nucleic acid binding"/>
    <property type="evidence" value="ECO:0007669"/>
    <property type="project" value="InterPro"/>
</dbReference>